<reference evidence="10 11" key="1">
    <citation type="submission" date="2014-08" db="EMBL/GenBank/DDBJ databases">
        <authorList>
            <person name="Chen Y.-H."/>
        </authorList>
    </citation>
    <scope>NUCLEOTIDE SEQUENCE [LARGE SCALE GENOMIC DNA]</scope>
</reference>
<dbReference type="InterPro" id="IPR029035">
    <property type="entry name" value="DHS-like_NAD/FAD-binding_dom"/>
</dbReference>
<comment type="caution">
    <text evidence="8">Lacks conserved residue(s) required for the propagation of feature annotation.</text>
</comment>
<dbReference type="SUPFAM" id="SSF52467">
    <property type="entry name" value="DHS-like NAD/FAD-binding domain"/>
    <property type="match status" value="1"/>
</dbReference>
<evidence type="ECO:0000259" key="9">
    <source>
        <dbReference type="PROSITE" id="PS50305"/>
    </source>
</evidence>
<dbReference type="RefSeq" id="WP_052751847.1">
    <property type="nucleotide sequence ID" value="NZ_CCRK01000014.1"/>
</dbReference>
<evidence type="ECO:0000256" key="2">
    <source>
        <dbReference type="ARBA" id="ARBA00023027"/>
    </source>
</evidence>
<dbReference type="EMBL" id="CCRK01000014">
    <property type="protein sequence ID" value="CDZ53063.1"/>
    <property type="molecule type" value="Genomic_DNA"/>
</dbReference>
<proteinExistence type="inferred from homology"/>
<dbReference type="Pfam" id="PF13289">
    <property type="entry name" value="SIR2_2"/>
    <property type="match status" value="1"/>
</dbReference>
<evidence type="ECO:0000256" key="8">
    <source>
        <dbReference type="PROSITE-ProRule" id="PRU00236"/>
    </source>
</evidence>
<evidence type="ECO:0000256" key="7">
    <source>
        <dbReference type="ARBA" id="ARBA00047575"/>
    </source>
</evidence>
<evidence type="ECO:0000313" key="10">
    <source>
        <dbReference type="EMBL" id="CDZ53063.1"/>
    </source>
</evidence>
<dbReference type="Proteomes" id="UP000039660">
    <property type="component" value="Unassembled WGS sequence"/>
</dbReference>
<gene>
    <name evidence="10" type="ORF">NGAL_HAMBI1189_48000</name>
</gene>
<evidence type="ECO:0000256" key="4">
    <source>
        <dbReference type="ARBA" id="ARBA00034327"/>
    </source>
</evidence>
<dbReference type="InterPro" id="IPR026590">
    <property type="entry name" value="Ssirtuin_cat_dom"/>
</dbReference>
<evidence type="ECO:0000256" key="1">
    <source>
        <dbReference type="ARBA" id="ARBA00022801"/>
    </source>
</evidence>
<organism evidence="10 11">
    <name type="scientific">Neorhizobium galegae bv. officinalis</name>
    <dbReference type="NCBI Taxonomy" id="323656"/>
    <lineage>
        <taxon>Bacteria</taxon>
        <taxon>Pseudomonadati</taxon>
        <taxon>Pseudomonadota</taxon>
        <taxon>Alphaproteobacteria</taxon>
        <taxon>Hyphomicrobiales</taxon>
        <taxon>Rhizobiaceae</taxon>
        <taxon>Rhizobium/Agrobacterium group</taxon>
        <taxon>Neorhizobium</taxon>
    </lineage>
</organism>
<keyword evidence="1" id="KW-0378">Hydrolase</keyword>
<evidence type="ECO:0000256" key="5">
    <source>
        <dbReference type="ARBA" id="ARBA00035014"/>
    </source>
</evidence>
<evidence type="ECO:0000313" key="11">
    <source>
        <dbReference type="Proteomes" id="UP000039660"/>
    </source>
</evidence>
<dbReference type="GO" id="GO:0051607">
    <property type="term" value="P:defense response to virus"/>
    <property type="evidence" value="ECO:0007669"/>
    <property type="project" value="UniProtKB-KW"/>
</dbReference>
<dbReference type="AlphaFoldDB" id="A0A0T7H0R6"/>
<dbReference type="InterPro" id="IPR041486">
    <property type="entry name" value="ThsA_STALD"/>
</dbReference>
<dbReference type="PROSITE" id="PS50305">
    <property type="entry name" value="SIRTUIN"/>
    <property type="match status" value="1"/>
</dbReference>
<dbReference type="EC" id="3.2.2.5" evidence="4"/>
<feature type="domain" description="Deacetylase sirtuin-type" evidence="9">
    <location>
        <begin position="1"/>
        <end position="281"/>
    </location>
</feature>
<sequence>MNHEIEAFVDEYLGEMIEGNAAVFAGAGLSMPAGFVDWRNLIAPLMKELQLNVTLESDLVAAAQFHVNANGKNRHKLHQAVIEALSPDKPPTRNHQLLSRLPIKTWWTTNYDKLIENALREAGLIVDVKSATQQLATTRPGRDVTLFKMHGDVDRPDEAVATKDDYEKYEKERGAFTAALAGDLTSKTFLFLGFSFSDPNLDHVLTRVRLTFRENQRRHYAIFKNRTKQQGETDEVFDHHRVRQALVIEDLKRFNVRVLLVDDYAEITKILEELQRRHSRRTIFVSGSAADFSPWGEQAISSFCRALGRALVSKGSRVATGLGSGIGDGILSGALTELLETKRRVDDGLVLRPFPQAIEDAEKRKEVWEVYRREILSHCGIAIFLFGNKADGNNIVLAEGVIREFEIAVESGVVAIPIGATGAAAAELAGTLLKDPEGLGKSLEPDDIKALGKLAEAVDNLNELIEPLLDLVHKLQAGRK</sequence>
<keyword evidence="2" id="KW-0520">NAD</keyword>
<dbReference type="GO" id="GO:0003953">
    <property type="term" value="F:NAD+ nucleosidase activity"/>
    <property type="evidence" value="ECO:0007669"/>
    <property type="project" value="UniProtKB-EC"/>
</dbReference>
<accession>A0A0T7H0R6</accession>
<evidence type="ECO:0000256" key="3">
    <source>
        <dbReference type="ARBA" id="ARBA00023118"/>
    </source>
</evidence>
<dbReference type="CDD" id="cd01406">
    <property type="entry name" value="SIR2-like"/>
    <property type="match status" value="1"/>
</dbReference>
<protein>
    <recommendedName>
        <fullName evidence="6">NAD(+) hydrolase ThsA</fullName>
        <ecNumber evidence="4">3.2.2.5</ecNumber>
    </recommendedName>
</protein>
<comment type="catalytic activity">
    <reaction evidence="7">
        <text>NAD(+) + H2O = ADP-D-ribose + nicotinamide + H(+)</text>
        <dbReference type="Rhea" id="RHEA:16301"/>
        <dbReference type="ChEBI" id="CHEBI:15377"/>
        <dbReference type="ChEBI" id="CHEBI:15378"/>
        <dbReference type="ChEBI" id="CHEBI:17154"/>
        <dbReference type="ChEBI" id="CHEBI:57540"/>
        <dbReference type="ChEBI" id="CHEBI:57967"/>
        <dbReference type="EC" id="3.2.2.5"/>
    </reaction>
    <physiologicalReaction direction="left-to-right" evidence="7">
        <dbReference type="Rhea" id="RHEA:16302"/>
    </physiologicalReaction>
</comment>
<keyword evidence="3" id="KW-0051">Antiviral defense</keyword>
<comment type="similarity">
    <text evidence="5">Belongs to the soluble Thoeris ThsA family.</text>
</comment>
<evidence type="ECO:0000256" key="6">
    <source>
        <dbReference type="ARBA" id="ARBA00035033"/>
    </source>
</evidence>
<dbReference type="Pfam" id="PF18185">
    <property type="entry name" value="STALD"/>
    <property type="match status" value="1"/>
</dbReference>
<name>A0A0T7H0R6_NEOGA</name>